<keyword evidence="3" id="KW-1185">Reference proteome</keyword>
<dbReference type="AlphaFoldDB" id="A0A091AQ81"/>
<proteinExistence type="predicted"/>
<feature type="chain" id="PRO_5001870423" description="DUF2987 domain-containing protein" evidence="1">
    <location>
        <begin position="26"/>
        <end position="223"/>
    </location>
</feature>
<name>A0A091AQ81_9GAMM</name>
<sequence length="223" mass="24336">MPRHLLSRFALAALLSLTCAAPALADWRDVPYADVAKMPLGLKKVDTRGVYSFYYLARPAEGKTALPPGLQLRIKAGTQVIPVPIAENGRIDLPFRQDWASNGAVIQVNQPKGSFRMTFTMIPRVPAGTRMSYANLTESAEVMERGIREMAGMLSLFAPKVRAFTLQFPPGAAHSATLTWPDGKKKVWKTGADGRIELPWEPGWAAAIVELSAPLKDVGPQVK</sequence>
<dbReference type="InterPro" id="IPR021370">
    <property type="entry name" value="DUF2987"/>
</dbReference>
<reference evidence="2 3" key="1">
    <citation type="submission" date="2013-09" db="EMBL/GenBank/DDBJ databases">
        <title>Genome sequencing of Arenimonas oryziterrae.</title>
        <authorList>
            <person name="Chen F."/>
            <person name="Wang G."/>
        </authorList>
    </citation>
    <scope>NUCLEOTIDE SEQUENCE [LARGE SCALE GENOMIC DNA]</scope>
    <source>
        <strain evidence="2 3">YC6267</strain>
    </source>
</reference>
<dbReference type="Pfam" id="PF11205">
    <property type="entry name" value="DUF2987"/>
    <property type="match status" value="1"/>
</dbReference>
<dbReference type="RefSeq" id="WP_022968007.1">
    <property type="nucleotide sequence ID" value="NZ_ATVD01000001.1"/>
</dbReference>
<evidence type="ECO:0000313" key="2">
    <source>
        <dbReference type="EMBL" id="KFN41307.1"/>
    </source>
</evidence>
<dbReference type="PATRIC" id="fig|1121015.4.peg.2745"/>
<evidence type="ECO:0000256" key="1">
    <source>
        <dbReference type="SAM" id="SignalP"/>
    </source>
</evidence>
<accession>A0A091AQ81</accession>
<organism evidence="2 3">
    <name type="scientific">Arenimonas oryziterrae DSM 21050 = YC6267</name>
    <dbReference type="NCBI Taxonomy" id="1121015"/>
    <lineage>
        <taxon>Bacteria</taxon>
        <taxon>Pseudomonadati</taxon>
        <taxon>Pseudomonadota</taxon>
        <taxon>Gammaproteobacteria</taxon>
        <taxon>Lysobacterales</taxon>
        <taxon>Lysobacteraceae</taxon>
        <taxon>Arenimonas</taxon>
    </lineage>
</organism>
<dbReference type="OrthoDB" id="7352343at2"/>
<evidence type="ECO:0008006" key="4">
    <source>
        <dbReference type="Google" id="ProtNLM"/>
    </source>
</evidence>
<gene>
    <name evidence="2" type="ORF">N789_05370</name>
</gene>
<protein>
    <recommendedName>
        <fullName evidence="4">DUF2987 domain-containing protein</fullName>
    </recommendedName>
</protein>
<evidence type="ECO:0000313" key="3">
    <source>
        <dbReference type="Proteomes" id="UP000029385"/>
    </source>
</evidence>
<keyword evidence="1" id="KW-0732">Signal</keyword>
<feature type="signal peptide" evidence="1">
    <location>
        <begin position="1"/>
        <end position="25"/>
    </location>
</feature>
<dbReference type="EMBL" id="AVCI01000045">
    <property type="protein sequence ID" value="KFN41307.1"/>
    <property type="molecule type" value="Genomic_DNA"/>
</dbReference>
<comment type="caution">
    <text evidence="2">The sequence shown here is derived from an EMBL/GenBank/DDBJ whole genome shotgun (WGS) entry which is preliminary data.</text>
</comment>
<dbReference type="Proteomes" id="UP000029385">
    <property type="component" value="Unassembled WGS sequence"/>
</dbReference>
<dbReference type="STRING" id="1121015.GCA_000420545_00346"/>